<dbReference type="Proteomes" id="UP000807504">
    <property type="component" value="Unassembled WGS sequence"/>
</dbReference>
<reference evidence="2" key="2">
    <citation type="submission" date="2020-06" db="EMBL/GenBank/DDBJ databases">
        <authorList>
            <person name="Sheffer M."/>
        </authorList>
    </citation>
    <scope>NUCLEOTIDE SEQUENCE</scope>
</reference>
<proteinExistence type="predicted"/>
<accession>A0A8T0EM56</accession>
<keyword evidence="3" id="KW-1185">Reference proteome</keyword>
<protein>
    <submittedName>
        <fullName evidence="2">Uncharacterized protein</fullName>
    </submittedName>
</protein>
<evidence type="ECO:0000256" key="1">
    <source>
        <dbReference type="SAM" id="MobiDB-lite"/>
    </source>
</evidence>
<sequence>MMELWEVGSQIVGTFPRTINSLFFNNCVRTRNDVSYGCSIVCRNSITRAESRKMSGKQVSFRYDSWCNSSKLTWEEIFLLTFEILIGTRTSEIQEQYFFVNSTLSNRRFVNERILEYMEENSEKIGVLEKIVKVDESKFGKRKYNRGHRDEGQWEFGGVENGSGP</sequence>
<name>A0A8T0EM56_ARGBR</name>
<feature type="region of interest" description="Disordered" evidence="1">
    <location>
        <begin position="143"/>
        <end position="165"/>
    </location>
</feature>
<organism evidence="2 3">
    <name type="scientific">Argiope bruennichi</name>
    <name type="common">Wasp spider</name>
    <name type="synonym">Aranea bruennichi</name>
    <dbReference type="NCBI Taxonomy" id="94029"/>
    <lineage>
        <taxon>Eukaryota</taxon>
        <taxon>Metazoa</taxon>
        <taxon>Ecdysozoa</taxon>
        <taxon>Arthropoda</taxon>
        <taxon>Chelicerata</taxon>
        <taxon>Arachnida</taxon>
        <taxon>Araneae</taxon>
        <taxon>Araneomorphae</taxon>
        <taxon>Entelegynae</taxon>
        <taxon>Araneoidea</taxon>
        <taxon>Araneidae</taxon>
        <taxon>Argiope</taxon>
    </lineage>
</organism>
<dbReference type="EMBL" id="JABXBU010002227">
    <property type="protein sequence ID" value="KAF8774611.1"/>
    <property type="molecule type" value="Genomic_DNA"/>
</dbReference>
<dbReference type="AlphaFoldDB" id="A0A8T0EM56"/>
<evidence type="ECO:0000313" key="2">
    <source>
        <dbReference type="EMBL" id="KAF8774611.1"/>
    </source>
</evidence>
<comment type="caution">
    <text evidence="2">The sequence shown here is derived from an EMBL/GenBank/DDBJ whole genome shotgun (WGS) entry which is preliminary data.</text>
</comment>
<evidence type="ECO:0000313" key="3">
    <source>
        <dbReference type="Proteomes" id="UP000807504"/>
    </source>
</evidence>
<reference evidence="2" key="1">
    <citation type="journal article" date="2020" name="bioRxiv">
        <title>Chromosome-level reference genome of the European wasp spider Argiope bruennichi: a resource for studies on range expansion and evolutionary adaptation.</title>
        <authorList>
            <person name="Sheffer M.M."/>
            <person name="Hoppe A."/>
            <person name="Krehenwinkel H."/>
            <person name="Uhl G."/>
            <person name="Kuss A.W."/>
            <person name="Jensen L."/>
            <person name="Jensen C."/>
            <person name="Gillespie R.G."/>
            <person name="Hoff K.J."/>
            <person name="Prost S."/>
        </authorList>
    </citation>
    <scope>NUCLEOTIDE SEQUENCE</scope>
</reference>
<gene>
    <name evidence="2" type="ORF">HNY73_017143</name>
</gene>